<dbReference type="Proteomes" id="UP000033615">
    <property type="component" value="Unassembled WGS sequence"/>
</dbReference>
<dbReference type="Gene3D" id="3.40.50.300">
    <property type="entry name" value="P-loop containing nucleotide triphosphate hydrolases"/>
    <property type="match status" value="1"/>
</dbReference>
<keyword evidence="4" id="KW-0067">ATP-binding</keyword>
<dbReference type="PANTHER" id="PTHR43776:SF7">
    <property type="entry name" value="D,D-DIPEPTIDE TRANSPORT ATP-BINDING PROTEIN DDPF-RELATED"/>
    <property type="match status" value="1"/>
</dbReference>
<dbReference type="GO" id="GO:0016887">
    <property type="term" value="F:ATP hydrolysis activity"/>
    <property type="evidence" value="ECO:0007669"/>
    <property type="project" value="InterPro"/>
</dbReference>
<dbReference type="AlphaFoldDB" id="A0A1V4D7S8"/>
<dbReference type="PANTHER" id="PTHR43776">
    <property type="entry name" value="TRANSPORT ATP-BINDING PROTEIN"/>
    <property type="match status" value="1"/>
</dbReference>
<gene>
    <name evidence="6" type="ORF">VT50_0210825</name>
</gene>
<dbReference type="InterPro" id="IPR027417">
    <property type="entry name" value="P-loop_NTPase"/>
</dbReference>
<dbReference type="InterPro" id="IPR017871">
    <property type="entry name" value="ABC_transporter-like_CS"/>
</dbReference>
<evidence type="ECO:0000256" key="3">
    <source>
        <dbReference type="ARBA" id="ARBA00022741"/>
    </source>
</evidence>
<dbReference type="SUPFAM" id="SSF52540">
    <property type="entry name" value="P-loop containing nucleoside triphosphate hydrolases"/>
    <property type="match status" value="1"/>
</dbReference>
<dbReference type="EMBL" id="LAKD02000027">
    <property type="protein sequence ID" value="OPF81020.1"/>
    <property type="molecule type" value="Genomic_DNA"/>
</dbReference>
<accession>A0A1V4D7S8</accession>
<dbReference type="InterPro" id="IPR003439">
    <property type="entry name" value="ABC_transporter-like_ATP-bd"/>
</dbReference>
<comment type="caution">
    <text evidence="6">The sequence shown here is derived from an EMBL/GenBank/DDBJ whole genome shotgun (WGS) entry which is preliminary data.</text>
</comment>
<comment type="similarity">
    <text evidence="1">Belongs to the ABC transporter superfamily.</text>
</comment>
<protein>
    <recommendedName>
        <fullName evidence="5">ABC transporter domain-containing protein</fullName>
    </recommendedName>
</protein>
<keyword evidence="2" id="KW-0813">Transport</keyword>
<sequence>MQLVPQNPLGALNPAHTVGTALARPLRLHRTATKQGAPDRVAALVEAVGLPADVVRRHPHELSGGQRQRASLARALAAEPDLLLCDEITSALDPETTDAIMDLLTRLRAEKGLTLVLVTHELNLLTAYADTIHHIEDGQVRLMCPPGELREVSSLE</sequence>
<name>A0A1V4D7S8_9ACTN</name>
<keyword evidence="3" id="KW-0547">Nucleotide-binding</keyword>
<evidence type="ECO:0000256" key="1">
    <source>
        <dbReference type="ARBA" id="ARBA00005417"/>
    </source>
</evidence>
<dbReference type="GO" id="GO:0005524">
    <property type="term" value="F:ATP binding"/>
    <property type="evidence" value="ECO:0007669"/>
    <property type="project" value="UniProtKB-KW"/>
</dbReference>
<evidence type="ECO:0000256" key="4">
    <source>
        <dbReference type="ARBA" id="ARBA00022840"/>
    </source>
</evidence>
<evidence type="ECO:0000256" key="2">
    <source>
        <dbReference type="ARBA" id="ARBA00022448"/>
    </source>
</evidence>
<dbReference type="Pfam" id="PF00005">
    <property type="entry name" value="ABC_tran"/>
    <property type="match status" value="1"/>
</dbReference>
<proteinExistence type="inferred from homology"/>
<dbReference type="InterPro" id="IPR050319">
    <property type="entry name" value="ABC_transp_ATP-bind"/>
</dbReference>
<dbReference type="PROSITE" id="PS00211">
    <property type="entry name" value="ABC_TRANSPORTER_1"/>
    <property type="match status" value="1"/>
</dbReference>
<keyword evidence="7" id="KW-1185">Reference proteome</keyword>
<feature type="domain" description="ABC transporter" evidence="5">
    <location>
        <begin position="3"/>
        <end position="90"/>
    </location>
</feature>
<organism evidence="6 7">
    <name type="scientific">Streptomyces antioxidans</name>
    <dbReference type="NCBI Taxonomy" id="1507734"/>
    <lineage>
        <taxon>Bacteria</taxon>
        <taxon>Bacillati</taxon>
        <taxon>Actinomycetota</taxon>
        <taxon>Actinomycetes</taxon>
        <taxon>Kitasatosporales</taxon>
        <taxon>Streptomycetaceae</taxon>
        <taxon>Streptomyces</taxon>
    </lineage>
</organism>
<dbReference type="OrthoDB" id="8036461at2"/>
<evidence type="ECO:0000313" key="6">
    <source>
        <dbReference type="EMBL" id="OPF81020.1"/>
    </source>
</evidence>
<evidence type="ECO:0000313" key="7">
    <source>
        <dbReference type="Proteomes" id="UP000033615"/>
    </source>
</evidence>
<reference evidence="6" key="1">
    <citation type="submission" date="2016-12" db="EMBL/GenBank/DDBJ databases">
        <title>Genome sequence of Streptomyces antioxidans MUSC 164.</title>
        <authorList>
            <person name="Lee L.-H."/>
            <person name="Ser H.-L."/>
        </authorList>
    </citation>
    <scope>NUCLEOTIDE SEQUENCE [LARGE SCALE GENOMIC DNA]</scope>
    <source>
        <strain evidence="6">MUSC 164</strain>
    </source>
</reference>
<evidence type="ECO:0000259" key="5">
    <source>
        <dbReference type="Pfam" id="PF00005"/>
    </source>
</evidence>